<feature type="compositionally biased region" description="Basic residues" evidence="1">
    <location>
        <begin position="62"/>
        <end position="77"/>
    </location>
</feature>
<reference evidence="2" key="1">
    <citation type="journal article" date="2013" name="J. Plant Res.">
        <title>Effect of fungi and light on seed germination of three Opuntia species from semiarid lands of central Mexico.</title>
        <authorList>
            <person name="Delgado-Sanchez P."/>
            <person name="Jimenez-Bremont J.F."/>
            <person name="Guerrero-Gonzalez Mde L."/>
            <person name="Flores J."/>
        </authorList>
    </citation>
    <scope>NUCLEOTIDE SEQUENCE</scope>
    <source>
        <tissue evidence="2">Cladode</tissue>
    </source>
</reference>
<proteinExistence type="predicted"/>
<dbReference type="AlphaFoldDB" id="A0A7C9F0V3"/>
<evidence type="ECO:0000313" key="2">
    <source>
        <dbReference type="EMBL" id="MBA4679723.1"/>
    </source>
</evidence>
<name>A0A7C9F0V3_OPUST</name>
<organism evidence="2">
    <name type="scientific">Opuntia streptacantha</name>
    <name type="common">Prickly pear cactus</name>
    <name type="synonym">Opuntia cardona</name>
    <dbReference type="NCBI Taxonomy" id="393608"/>
    <lineage>
        <taxon>Eukaryota</taxon>
        <taxon>Viridiplantae</taxon>
        <taxon>Streptophyta</taxon>
        <taxon>Embryophyta</taxon>
        <taxon>Tracheophyta</taxon>
        <taxon>Spermatophyta</taxon>
        <taxon>Magnoliopsida</taxon>
        <taxon>eudicotyledons</taxon>
        <taxon>Gunneridae</taxon>
        <taxon>Pentapetalae</taxon>
        <taxon>Caryophyllales</taxon>
        <taxon>Cactineae</taxon>
        <taxon>Cactaceae</taxon>
        <taxon>Opuntioideae</taxon>
        <taxon>Opuntia</taxon>
    </lineage>
</organism>
<evidence type="ECO:0000256" key="1">
    <source>
        <dbReference type="SAM" id="MobiDB-lite"/>
    </source>
</evidence>
<reference evidence="2" key="2">
    <citation type="submission" date="2020-07" db="EMBL/GenBank/DDBJ databases">
        <authorList>
            <person name="Vera ALvarez R."/>
            <person name="Arias-Moreno D.M."/>
            <person name="Jimenez-Jacinto V."/>
            <person name="Jimenez-Bremont J.F."/>
            <person name="Swaminathan K."/>
            <person name="Moose S.P."/>
            <person name="Guerrero-Gonzalez M.L."/>
            <person name="Marino-Ramirez L."/>
            <person name="Landsman D."/>
            <person name="Rodriguez-Kessler M."/>
            <person name="Delgado-Sanchez P."/>
        </authorList>
    </citation>
    <scope>NUCLEOTIDE SEQUENCE</scope>
    <source>
        <tissue evidence="2">Cladode</tissue>
    </source>
</reference>
<feature type="compositionally biased region" description="Low complexity" evidence="1">
    <location>
        <begin position="128"/>
        <end position="139"/>
    </location>
</feature>
<protein>
    <submittedName>
        <fullName evidence="2">Uncharacterized protein</fullName>
    </submittedName>
</protein>
<accession>A0A7C9F0V3</accession>
<dbReference type="EMBL" id="GISG01284318">
    <property type="protein sequence ID" value="MBA4679723.1"/>
    <property type="molecule type" value="Transcribed_RNA"/>
</dbReference>
<sequence>MLHIIDTLKSTVIMPKGIRIELRQHQGCIHDTGSKNSITNRTSLLIQPTIAPNTQIAISLTGRRRPIRTRSRRRPPTLRRSSLPEFFQSNLRCSSGRSNGGSGGEEREGANNEYSGGNCELGHDTPDSSAPLLELASSLGHVSPWPPHGGAKRRSGVGMGNEEE</sequence>
<feature type="region of interest" description="Disordered" evidence="1">
    <location>
        <begin position="62"/>
        <end position="164"/>
    </location>
</feature>